<dbReference type="PANTHER" id="PTHR33365">
    <property type="entry name" value="YALI0B05434P"/>
    <property type="match status" value="1"/>
</dbReference>
<gene>
    <name evidence="4" type="ORF">EJ08DRAFT_732293</name>
</gene>
<keyword evidence="3" id="KW-1133">Transmembrane helix</keyword>
<protein>
    <submittedName>
        <fullName evidence="4">Uncharacterized protein</fullName>
    </submittedName>
</protein>
<keyword evidence="5" id="KW-1185">Reference proteome</keyword>
<organism evidence="4 5">
    <name type="scientific">Tothia fuscella</name>
    <dbReference type="NCBI Taxonomy" id="1048955"/>
    <lineage>
        <taxon>Eukaryota</taxon>
        <taxon>Fungi</taxon>
        <taxon>Dikarya</taxon>
        <taxon>Ascomycota</taxon>
        <taxon>Pezizomycotina</taxon>
        <taxon>Dothideomycetes</taxon>
        <taxon>Pleosporomycetidae</taxon>
        <taxon>Venturiales</taxon>
        <taxon>Cylindrosympodiaceae</taxon>
        <taxon>Tothia</taxon>
    </lineage>
</organism>
<dbReference type="PANTHER" id="PTHR33365:SF4">
    <property type="entry name" value="CYCLOCHLOROTINE BIOSYNTHESIS PROTEIN O"/>
    <property type="match status" value="1"/>
</dbReference>
<evidence type="ECO:0000256" key="1">
    <source>
        <dbReference type="ARBA" id="ARBA00004685"/>
    </source>
</evidence>
<reference evidence="4" key="1">
    <citation type="journal article" date="2020" name="Stud. Mycol.">
        <title>101 Dothideomycetes genomes: a test case for predicting lifestyles and emergence of pathogens.</title>
        <authorList>
            <person name="Haridas S."/>
            <person name="Albert R."/>
            <person name="Binder M."/>
            <person name="Bloem J."/>
            <person name="Labutti K."/>
            <person name="Salamov A."/>
            <person name="Andreopoulos B."/>
            <person name="Baker S."/>
            <person name="Barry K."/>
            <person name="Bills G."/>
            <person name="Bluhm B."/>
            <person name="Cannon C."/>
            <person name="Castanera R."/>
            <person name="Culley D."/>
            <person name="Daum C."/>
            <person name="Ezra D."/>
            <person name="Gonzalez J."/>
            <person name="Henrissat B."/>
            <person name="Kuo A."/>
            <person name="Liang C."/>
            <person name="Lipzen A."/>
            <person name="Lutzoni F."/>
            <person name="Magnuson J."/>
            <person name="Mondo S."/>
            <person name="Nolan M."/>
            <person name="Ohm R."/>
            <person name="Pangilinan J."/>
            <person name="Park H.-J."/>
            <person name="Ramirez L."/>
            <person name="Alfaro M."/>
            <person name="Sun H."/>
            <person name="Tritt A."/>
            <person name="Yoshinaga Y."/>
            <person name="Zwiers L.-H."/>
            <person name="Turgeon B."/>
            <person name="Goodwin S."/>
            <person name="Spatafora J."/>
            <person name="Crous P."/>
            <person name="Grigoriev I."/>
        </authorList>
    </citation>
    <scope>NUCLEOTIDE SEQUENCE</scope>
    <source>
        <strain evidence="4">CBS 130266</strain>
    </source>
</reference>
<comment type="pathway">
    <text evidence="1">Mycotoxin biosynthesis.</text>
</comment>
<name>A0A9P4NVK3_9PEZI</name>
<dbReference type="EMBL" id="MU007025">
    <property type="protein sequence ID" value="KAF2432522.1"/>
    <property type="molecule type" value="Genomic_DNA"/>
</dbReference>
<keyword evidence="3" id="KW-0472">Membrane</keyword>
<accession>A0A9P4NVK3</accession>
<dbReference type="GO" id="GO:0043386">
    <property type="term" value="P:mycotoxin biosynthetic process"/>
    <property type="evidence" value="ECO:0007669"/>
    <property type="project" value="InterPro"/>
</dbReference>
<feature type="transmembrane region" description="Helical" evidence="3">
    <location>
        <begin position="48"/>
        <end position="67"/>
    </location>
</feature>
<sequence>MAFAKYNLIKEFPRDEASDTSLEDDSRSEASFMARRERTAKRTRYFKLAKNILFAVSLCLNCVMWWSTFRHNHTNDPFLQVYSPARDVIEYKTTVPNEGILSQSTEYQGWPNAERDRIWATLWKTGAFIAITDEEMKQAPNSTERVAKGKFKGQWAVGLAVSHQLHCLDNLRKSLFPDRYPEASMWARDGSLKVVKWTHYDHCLDVLRQAITCHGDISLIVHRWNEDSQFFRARFDTVRTCRNFDNIQDWASKRFVDEYPREERFVMPGDNLPVDTESTVFIDRSGGNRTVGSYFCTADE</sequence>
<dbReference type="AlphaFoldDB" id="A0A9P4NVK3"/>
<evidence type="ECO:0000313" key="5">
    <source>
        <dbReference type="Proteomes" id="UP000800235"/>
    </source>
</evidence>
<dbReference type="InterPro" id="IPR021765">
    <property type="entry name" value="UstYa-like"/>
</dbReference>
<dbReference type="Pfam" id="PF11807">
    <property type="entry name" value="UstYa"/>
    <property type="match status" value="1"/>
</dbReference>
<evidence type="ECO:0000313" key="4">
    <source>
        <dbReference type="EMBL" id="KAF2432522.1"/>
    </source>
</evidence>
<dbReference type="Proteomes" id="UP000800235">
    <property type="component" value="Unassembled WGS sequence"/>
</dbReference>
<proteinExistence type="inferred from homology"/>
<comment type="caution">
    <text evidence="4">The sequence shown here is derived from an EMBL/GenBank/DDBJ whole genome shotgun (WGS) entry which is preliminary data.</text>
</comment>
<evidence type="ECO:0000256" key="3">
    <source>
        <dbReference type="SAM" id="Phobius"/>
    </source>
</evidence>
<keyword evidence="3" id="KW-0812">Transmembrane</keyword>
<comment type="similarity">
    <text evidence="2">Belongs to the ustYa family.</text>
</comment>
<dbReference type="OrthoDB" id="3687641at2759"/>
<evidence type="ECO:0000256" key="2">
    <source>
        <dbReference type="ARBA" id="ARBA00035112"/>
    </source>
</evidence>